<keyword evidence="3" id="KW-1185">Reference proteome</keyword>
<organism evidence="2 3">
    <name type="scientific">Tagetes erecta</name>
    <name type="common">African marigold</name>
    <dbReference type="NCBI Taxonomy" id="13708"/>
    <lineage>
        <taxon>Eukaryota</taxon>
        <taxon>Viridiplantae</taxon>
        <taxon>Streptophyta</taxon>
        <taxon>Embryophyta</taxon>
        <taxon>Tracheophyta</taxon>
        <taxon>Spermatophyta</taxon>
        <taxon>Magnoliopsida</taxon>
        <taxon>eudicotyledons</taxon>
        <taxon>Gunneridae</taxon>
        <taxon>Pentapetalae</taxon>
        <taxon>asterids</taxon>
        <taxon>campanulids</taxon>
        <taxon>Asterales</taxon>
        <taxon>Asteraceae</taxon>
        <taxon>Asteroideae</taxon>
        <taxon>Heliantheae alliance</taxon>
        <taxon>Tageteae</taxon>
        <taxon>Tagetes</taxon>
    </lineage>
</organism>
<gene>
    <name evidence="2" type="ORF">QVD17_39340</name>
</gene>
<protein>
    <submittedName>
        <fullName evidence="2">Uncharacterized protein</fullName>
    </submittedName>
</protein>
<feature type="region of interest" description="Disordered" evidence="1">
    <location>
        <begin position="1"/>
        <end position="21"/>
    </location>
</feature>
<evidence type="ECO:0000313" key="2">
    <source>
        <dbReference type="EMBL" id="KAK1407716.1"/>
    </source>
</evidence>
<dbReference type="Proteomes" id="UP001229421">
    <property type="component" value="Unassembled WGS sequence"/>
</dbReference>
<comment type="caution">
    <text evidence="2">The sequence shown here is derived from an EMBL/GenBank/DDBJ whole genome shotgun (WGS) entry which is preliminary data.</text>
</comment>
<dbReference type="EMBL" id="JAUHHV010000011">
    <property type="protein sequence ID" value="KAK1407716.1"/>
    <property type="molecule type" value="Genomic_DNA"/>
</dbReference>
<name>A0AAD8NH18_TARER</name>
<accession>A0AAD8NH18</accession>
<feature type="compositionally biased region" description="Low complexity" evidence="1">
    <location>
        <begin position="1"/>
        <end position="14"/>
    </location>
</feature>
<proteinExistence type="predicted"/>
<dbReference type="AlphaFoldDB" id="A0AAD8NH18"/>
<evidence type="ECO:0000256" key="1">
    <source>
        <dbReference type="SAM" id="MobiDB-lite"/>
    </source>
</evidence>
<evidence type="ECO:0000313" key="3">
    <source>
        <dbReference type="Proteomes" id="UP001229421"/>
    </source>
</evidence>
<reference evidence="2" key="1">
    <citation type="journal article" date="2023" name="bioRxiv">
        <title>Improved chromosome-level genome assembly for marigold (Tagetes erecta).</title>
        <authorList>
            <person name="Jiang F."/>
            <person name="Yuan L."/>
            <person name="Wang S."/>
            <person name="Wang H."/>
            <person name="Xu D."/>
            <person name="Wang A."/>
            <person name="Fan W."/>
        </authorList>
    </citation>
    <scope>NUCLEOTIDE SEQUENCE</scope>
    <source>
        <strain evidence="2">WSJ</strain>
        <tissue evidence="2">Leaf</tissue>
    </source>
</reference>
<sequence>MESYASSSSSDSTSTGEIEVDKITTRPHQCLRLLFLFLHQHTHKYSGSISLSSLFFVGRRKTKLSSRIQQFASERQSSTIEHLFRRRPDHRSSPMISLITSIFSSHPIGCRAI</sequence>